<feature type="compositionally biased region" description="Low complexity" evidence="4">
    <location>
        <begin position="45"/>
        <end position="111"/>
    </location>
</feature>
<feature type="signal peptide" evidence="5">
    <location>
        <begin position="1"/>
        <end position="19"/>
    </location>
</feature>
<dbReference type="CDD" id="cd22778">
    <property type="entry name" value="DPBB_CEPL-like"/>
    <property type="match status" value="1"/>
</dbReference>
<keyword evidence="3" id="KW-0964">Secreted</keyword>
<dbReference type="EMBL" id="LN626603">
    <property type="protein sequence ID" value="CEH24657.1"/>
    <property type="molecule type" value="mRNA"/>
</dbReference>
<comment type="similarity">
    <text evidence="2">Belongs to the cerato-platanin family.</text>
</comment>
<protein>
    <submittedName>
        <fullName evidence="6">Cerato-platanin 2</fullName>
    </submittedName>
</protein>
<dbReference type="SUPFAM" id="SSF50685">
    <property type="entry name" value="Barwin-like endoglucanases"/>
    <property type="match status" value="1"/>
</dbReference>
<feature type="region of interest" description="Disordered" evidence="4">
    <location>
        <begin position="20"/>
        <end position="137"/>
    </location>
</feature>
<evidence type="ECO:0000313" key="6">
    <source>
        <dbReference type="EMBL" id="CEH24657.1"/>
    </source>
</evidence>
<feature type="chain" id="PRO_5007386063" evidence="5">
    <location>
        <begin position="20"/>
        <end position="260"/>
    </location>
</feature>
<proteinExistence type="evidence at transcript level"/>
<accession>A0A0A1IXS2</accession>
<organism evidence="6">
    <name type="scientific">Heterobasidion irregulare</name>
    <dbReference type="NCBI Taxonomy" id="984962"/>
    <lineage>
        <taxon>Eukaryota</taxon>
        <taxon>Fungi</taxon>
        <taxon>Dikarya</taxon>
        <taxon>Basidiomycota</taxon>
        <taxon>Agaricomycotina</taxon>
        <taxon>Agaricomycetes</taxon>
        <taxon>Russulales</taxon>
        <taxon>Bondarzewiaceae</taxon>
        <taxon>Heterobasidion</taxon>
        <taxon>Heterobasidion annosum species complex</taxon>
    </lineage>
</organism>
<comment type="subcellular location">
    <subcellularLocation>
        <location evidence="1">Secreted</location>
    </subcellularLocation>
</comment>
<feature type="compositionally biased region" description="Polar residues" evidence="4">
    <location>
        <begin position="28"/>
        <end position="43"/>
    </location>
</feature>
<feature type="compositionally biased region" description="Pro residues" evidence="4">
    <location>
        <begin position="112"/>
        <end position="133"/>
    </location>
</feature>
<dbReference type="EMBL" id="LN626604">
    <property type="protein sequence ID" value="CEH24658.1"/>
    <property type="molecule type" value="mRNA"/>
</dbReference>
<dbReference type="InterPro" id="IPR036908">
    <property type="entry name" value="RlpA-like_sf"/>
</dbReference>
<evidence type="ECO:0000256" key="5">
    <source>
        <dbReference type="SAM" id="SignalP"/>
    </source>
</evidence>
<reference evidence="6" key="1">
    <citation type="submission" date="2014-10" db="EMBL/GenBank/DDBJ databases">
        <title>Transcriptional study of cerato-platanin encoding genes in homokaryotic and heterokaryotic strains of the forest pathogen Heterobasidion irregulare.</title>
        <authorList>
            <person name="Baccelli I."/>
            <person name="Gonthier P."/>
            <person name="Bernardi R."/>
        </authorList>
    </citation>
    <scope>NUCLEOTIDE SEQUENCE</scope>
    <source>
        <strain evidence="6">142EF</strain>
        <strain evidence="7">89EG</strain>
        <tissue evidence="6">Mycelium</tissue>
    </source>
</reference>
<dbReference type="Pfam" id="PF07249">
    <property type="entry name" value="Cerato-platanin"/>
    <property type="match status" value="1"/>
</dbReference>
<evidence type="ECO:0000256" key="1">
    <source>
        <dbReference type="ARBA" id="ARBA00004613"/>
    </source>
</evidence>
<keyword evidence="5" id="KW-0732">Signal</keyword>
<gene>
    <name evidence="6" type="primary">HiCP2</name>
</gene>
<evidence type="ECO:0000256" key="4">
    <source>
        <dbReference type="SAM" id="MobiDB-lite"/>
    </source>
</evidence>
<dbReference type="AlphaFoldDB" id="A0A0A1IXS2"/>
<sequence>MKFTASFIAVAALFHGTAAAPQDGGASPTPNSPSGTSATSAVTWSKPSTSPVYSSTTSTYSSTTSTTSPYTTTSATTTWYPSSTSSWYPPSTSSKPYPSSSSYPVPSSSHSYPPPPSGSATPPYPSNCPPNPNSNPLMMSLPLTYDNTYDNGSGSMNSVACSNGPKGLVGRFPTFSDLPTFPYIGGAFAVGSWSSPNCGSCWSLTYPQTGVTIKLIAIDTSGVGFNAAQAAMDKLTGGKANQLGRIEVNAYQLPASECKL</sequence>
<evidence type="ECO:0000313" key="7">
    <source>
        <dbReference type="EMBL" id="CEH24658.1"/>
    </source>
</evidence>
<evidence type="ECO:0000256" key="3">
    <source>
        <dbReference type="ARBA" id="ARBA00022525"/>
    </source>
</evidence>
<name>A0A0A1IXS2_9AGAM</name>
<dbReference type="Gene3D" id="2.40.40.10">
    <property type="entry name" value="RlpA-like domain"/>
    <property type="match status" value="1"/>
</dbReference>
<dbReference type="GO" id="GO:0005576">
    <property type="term" value="C:extracellular region"/>
    <property type="evidence" value="ECO:0007669"/>
    <property type="project" value="UniProtKB-SubCell"/>
</dbReference>
<evidence type="ECO:0000256" key="2">
    <source>
        <dbReference type="ARBA" id="ARBA00010421"/>
    </source>
</evidence>
<dbReference type="InterPro" id="IPR010829">
    <property type="entry name" value="Cerato-platanin"/>
</dbReference>